<feature type="domain" description="FAD/NAD(P)-binding" evidence="5">
    <location>
        <begin position="9"/>
        <end position="57"/>
    </location>
</feature>
<dbReference type="PANTHER" id="PTHR43557">
    <property type="entry name" value="APOPTOSIS-INDUCING FACTOR 1"/>
    <property type="match status" value="1"/>
</dbReference>
<evidence type="ECO:0000256" key="3">
    <source>
        <dbReference type="ARBA" id="ARBA00022827"/>
    </source>
</evidence>
<evidence type="ECO:0000256" key="1">
    <source>
        <dbReference type="ARBA" id="ARBA00001974"/>
    </source>
</evidence>
<dbReference type="Pfam" id="PF07992">
    <property type="entry name" value="Pyr_redox_2"/>
    <property type="match status" value="1"/>
</dbReference>
<evidence type="ECO:0000313" key="7">
    <source>
        <dbReference type="Proteomes" id="UP000305282"/>
    </source>
</evidence>
<dbReference type="GO" id="GO:0005737">
    <property type="term" value="C:cytoplasm"/>
    <property type="evidence" value="ECO:0007669"/>
    <property type="project" value="TreeGrafter"/>
</dbReference>
<dbReference type="SUPFAM" id="SSF51905">
    <property type="entry name" value="FAD/NAD(P)-binding domain"/>
    <property type="match status" value="1"/>
</dbReference>
<name>A0A4S5BEK9_9ACTN</name>
<reference evidence="6 7" key="1">
    <citation type="submission" date="2019-04" db="EMBL/GenBank/DDBJ databases">
        <title>Draft genome sequences for three unisolated Alnus-infective Frankia Sp+ strains, AgTrS, AiOr and AvVan, the first sequenced Frankia strains able to sporulate in-planta.</title>
        <authorList>
            <person name="Bethencourt L."/>
            <person name="Vautrin F."/>
            <person name="Taib N."/>
            <person name="Dubost A."/>
            <person name="Castro-Garcia L."/>
            <person name="Imbaud O."/>
            <person name="Abrouk D."/>
            <person name="Fournier P."/>
            <person name="Briolay J."/>
            <person name="Nguyen A."/>
            <person name="Normand P."/>
            <person name="Fernandez M.P."/>
            <person name="Brochier-Armanet C."/>
            <person name="Herrera-Belaroussi A."/>
        </authorList>
    </citation>
    <scope>NUCLEOTIDE SEQUENCE [LARGE SCALE GENOMIC DNA]</scope>
    <source>
        <strain evidence="6 7">AvVan</strain>
    </source>
</reference>
<keyword evidence="2" id="KW-0285">Flavoprotein</keyword>
<organism evidence="6 7">
    <name type="scientific">Candidatus Frankia alpina</name>
    <dbReference type="NCBI Taxonomy" id="2699483"/>
    <lineage>
        <taxon>Bacteria</taxon>
        <taxon>Bacillati</taxon>
        <taxon>Actinomycetota</taxon>
        <taxon>Actinomycetes</taxon>
        <taxon>Frankiales</taxon>
        <taxon>Frankiaceae</taxon>
        <taxon>Frankia</taxon>
    </lineage>
</organism>
<keyword evidence="7" id="KW-1185">Reference proteome</keyword>
<sequence>MTGGRARVVVIAGAGHAGGTFAALLRQAGFAGEVLVLGDEPDPPYHRPPLSKEFLDGPIEKWLREPGFYAA</sequence>
<dbReference type="RefSeq" id="WP_136449668.1">
    <property type="nucleotide sequence ID" value="NZ_CADCWT010000267.1"/>
</dbReference>
<gene>
    <name evidence="6" type="ORF">E7Y31_22655</name>
</gene>
<evidence type="ECO:0000256" key="4">
    <source>
        <dbReference type="ARBA" id="ARBA00023002"/>
    </source>
</evidence>
<dbReference type="GO" id="GO:0016651">
    <property type="term" value="F:oxidoreductase activity, acting on NAD(P)H"/>
    <property type="evidence" value="ECO:0007669"/>
    <property type="project" value="TreeGrafter"/>
</dbReference>
<keyword evidence="4" id="KW-0560">Oxidoreductase</keyword>
<accession>A0A4S5BEK9</accession>
<dbReference type="EMBL" id="SSXH01001001">
    <property type="protein sequence ID" value="THJ30469.1"/>
    <property type="molecule type" value="Genomic_DNA"/>
</dbReference>
<keyword evidence="3" id="KW-0274">FAD</keyword>
<dbReference type="InterPro" id="IPR050446">
    <property type="entry name" value="FAD-oxidoreductase/Apoptosis"/>
</dbReference>
<dbReference type="OrthoDB" id="1145at2"/>
<comment type="cofactor">
    <cofactor evidence="1">
        <name>FAD</name>
        <dbReference type="ChEBI" id="CHEBI:57692"/>
    </cofactor>
</comment>
<comment type="caution">
    <text evidence="6">The sequence shown here is derived from an EMBL/GenBank/DDBJ whole genome shotgun (WGS) entry which is preliminary data.</text>
</comment>
<dbReference type="Gene3D" id="3.50.50.60">
    <property type="entry name" value="FAD/NAD(P)-binding domain"/>
    <property type="match status" value="1"/>
</dbReference>
<dbReference type="InterPro" id="IPR036188">
    <property type="entry name" value="FAD/NAD-bd_sf"/>
</dbReference>
<dbReference type="AlphaFoldDB" id="A0A4S5BEK9"/>
<evidence type="ECO:0000259" key="5">
    <source>
        <dbReference type="Pfam" id="PF07992"/>
    </source>
</evidence>
<protein>
    <recommendedName>
        <fullName evidence="5">FAD/NAD(P)-binding domain-containing protein</fullName>
    </recommendedName>
</protein>
<proteinExistence type="predicted"/>
<dbReference type="Proteomes" id="UP000305282">
    <property type="component" value="Unassembled WGS sequence"/>
</dbReference>
<dbReference type="InterPro" id="IPR023753">
    <property type="entry name" value="FAD/NAD-binding_dom"/>
</dbReference>
<dbReference type="PANTHER" id="PTHR43557:SF2">
    <property type="entry name" value="RIESKE DOMAIN-CONTAINING PROTEIN-RELATED"/>
    <property type="match status" value="1"/>
</dbReference>
<evidence type="ECO:0000256" key="2">
    <source>
        <dbReference type="ARBA" id="ARBA00022630"/>
    </source>
</evidence>
<evidence type="ECO:0000313" key="6">
    <source>
        <dbReference type="EMBL" id="THJ30469.1"/>
    </source>
</evidence>